<keyword evidence="6" id="KW-1185">Reference proteome</keyword>
<protein>
    <submittedName>
        <fullName evidence="5">Helix-turn-helix domain-containing protein</fullName>
    </submittedName>
</protein>
<dbReference type="RefSeq" id="WP_103958302.1">
    <property type="nucleotide sequence ID" value="NZ_FNVT01000006.1"/>
</dbReference>
<dbReference type="GO" id="GO:0003677">
    <property type="term" value="F:DNA binding"/>
    <property type="evidence" value="ECO:0007669"/>
    <property type="project" value="UniProtKB-KW"/>
</dbReference>
<dbReference type="InterPro" id="IPR036390">
    <property type="entry name" value="WH_DNA-bd_sf"/>
</dbReference>
<proteinExistence type="predicted"/>
<dbReference type="SUPFAM" id="SSF46785">
    <property type="entry name" value="Winged helix' DNA-binding domain"/>
    <property type="match status" value="1"/>
</dbReference>
<dbReference type="Pfam" id="PF12840">
    <property type="entry name" value="HTH_20"/>
    <property type="match status" value="1"/>
</dbReference>
<organism evidence="5 6">
    <name type="scientific">Nonomuraea solani</name>
    <dbReference type="NCBI Taxonomy" id="1144553"/>
    <lineage>
        <taxon>Bacteria</taxon>
        <taxon>Bacillati</taxon>
        <taxon>Actinomycetota</taxon>
        <taxon>Actinomycetes</taxon>
        <taxon>Streptosporangiales</taxon>
        <taxon>Streptosporangiaceae</taxon>
        <taxon>Nonomuraea</taxon>
    </lineage>
</organism>
<dbReference type="InterPro" id="IPR011991">
    <property type="entry name" value="ArsR-like_HTH"/>
</dbReference>
<dbReference type="PANTHER" id="PTHR33154">
    <property type="entry name" value="TRANSCRIPTIONAL REGULATOR, ARSR FAMILY"/>
    <property type="match status" value="1"/>
</dbReference>
<keyword evidence="3" id="KW-0804">Transcription</keyword>
<evidence type="ECO:0000259" key="4">
    <source>
        <dbReference type="SMART" id="SM00418"/>
    </source>
</evidence>
<reference evidence="5 6" key="1">
    <citation type="submission" date="2016-10" db="EMBL/GenBank/DDBJ databases">
        <authorList>
            <person name="de Groot N.N."/>
        </authorList>
    </citation>
    <scope>NUCLEOTIDE SEQUENCE [LARGE SCALE GENOMIC DNA]</scope>
    <source>
        <strain evidence="5 6">CGMCC 4.7037</strain>
    </source>
</reference>
<sequence>MEPTTPERRVRVQDPTKLRALAHPLRLRLLRYLLAAGPRTAAQCAEALDDTGSNCSYHLHQLARHGLIERAPAQGANRRDRPWHAAATGLEFLSEPGDEQGRQVTDALTSLELDEVFRSLQHYQQQQHKLPDQWQESATFHNYTLSLTPEELRHLTLTLDAVIRPYLRPVRDGAPGEARPVSLSLQAYPTPEFI</sequence>
<feature type="domain" description="HTH arsR-type" evidence="4">
    <location>
        <begin position="16"/>
        <end position="122"/>
    </location>
</feature>
<accession>A0A1H6DV83</accession>
<dbReference type="PANTHER" id="PTHR33154:SF15">
    <property type="entry name" value="REGULATORY PROTEIN ARSR"/>
    <property type="match status" value="1"/>
</dbReference>
<evidence type="ECO:0000256" key="1">
    <source>
        <dbReference type="ARBA" id="ARBA00023015"/>
    </source>
</evidence>
<keyword evidence="1" id="KW-0805">Transcription regulation</keyword>
<evidence type="ECO:0000313" key="6">
    <source>
        <dbReference type="Proteomes" id="UP000236732"/>
    </source>
</evidence>
<dbReference type="AlphaFoldDB" id="A0A1H6DV83"/>
<dbReference type="GO" id="GO:0003700">
    <property type="term" value="F:DNA-binding transcription factor activity"/>
    <property type="evidence" value="ECO:0007669"/>
    <property type="project" value="InterPro"/>
</dbReference>
<evidence type="ECO:0000313" key="5">
    <source>
        <dbReference type="EMBL" id="SEG89170.1"/>
    </source>
</evidence>
<dbReference type="InterPro" id="IPR036388">
    <property type="entry name" value="WH-like_DNA-bd_sf"/>
</dbReference>
<dbReference type="InterPro" id="IPR001845">
    <property type="entry name" value="HTH_ArsR_DNA-bd_dom"/>
</dbReference>
<dbReference type="CDD" id="cd00090">
    <property type="entry name" value="HTH_ARSR"/>
    <property type="match status" value="1"/>
</dbReference>
<dbReference type="InterPro" id="IPR051081">
    <property type="entry name" value="HTH_MetalResp_TranReg"/>
</dbReference>
<dbReference type="Proteomes" id="UP000236732">
    <property type="component" value="Unassembled WGS sequence"/>
</dbReference>
<gene>
    <name evidence="5" type="ORF">SAMN05444920_106401</name>
</gene>
<name>A0A1H6DV83_9ACTN</name>
<dbReference type="OrthoDB" id="7945987at2"/>
<dbReference type="SMART" id="SM00418">
    <property type="entry name" value="HTH_ARSR"/>
    <property type="match status" value="1"/>
</dbReference>
<dbReference type="Gene3D" id="1.10.10.10">
    <property type="entry name" value="Winged helix-like DNA-binding domain superfamily/Winged helix DNA-binding domain"/>
    <property type="match status" value="1"/>
</dbReference>
<keyword evidence="2" id="KW-0238">DNA-binding</keyword>
<evidence type="ECO:0000256" key="2">
    <source>
        <dbReference type="ARBA" id="ARBA00023125"/>
    </source>
</evidence>
<dbReference type="EMBL" id="FNVT01000006">
    <property type="protein sequence ID" value="SEG89170.1"/>
    <property type="molecule type" value="Genomic_DNA"/>
</dbReference>
<evidence type="ECO:0000256" key="3">
    <source>
        <dbReference type="ARBA" id="ARBA00023163"/>
    </source>
</evidence>